<gene>
    <name evidence="1" type="ORF">Srubr_49290</name>
</gene>
<accession>A0ABQ3RGW0</accession>
<reference evidence="2" key="1">
    <citation type="submission" date="2023-07" db="EMBL/GenBank/DDBJ databases">
        <title>Whole genome shotgun sequence of Streptomyces achromogenes subsp. rubradiris NBRC 14000.</title>
        <authorList>
            <person name="Komaki H."/>
            <person name="Tamura T."/>
        </authorList>
    </citation>
    <scope>NUCLEOTIDE SEQUENCE [LARGE SCALE GENOMIC DNA]</scope>
    <source>
        <strain evidence="2">NBRC 14000</strain>
    </source>
</reference>
<evidence type="ECO:0000313" key="2">
    <source>
        <dbReference type="Proteomes" id="UP000646738"/>
    </source>
</evidence>
<proteinExistence type="predicted"/>
<evidence type="ECO:0000313" key="1">
    <source>
        <dbReference type="EMBL" id="GHI55083.1"/>
    </source>
</evidence>
<protein>
    <submittedName>
        <fullName evidence="1">Uncharacterized protein</fullName>
    </submittedName>
</protein>
<dbReference type="EMBL" id="BNEA01000015">
    <property type="protein sequence ID" value="GHI55083.1"/>
    <property type="molecule type" value="Genomic_DNA"/>
</dbReference>
<dbReference type="Proteomes" id="UP000646738">
    <property type="component" value="Unassembled WGS sequence"/>
</dbReference>
<sequence>MVGDGAYMVGDIAQVAGEIAPYITAAAGAYGLAVLDRTQEQAADATVAMGRRLAQRIFGVRAADEALPEALADVVAEPDDADSAAALRKAVRKALLADEELAADVRALLLRTPSDVHAGEGSQTVVGSVIGGDSVQIGVVRGDVHIGSSPRA</sequence>
<comment type="caution">
    <text evidence="1">The sequence shown here is derived from an EMBL/GenBank/DDBJ whole genome shotgun (WGS) entry which is preliminary data.</text>
</comment>
<name>A0ABQ3RGW0_STRRR</name>
<keyword evidence="2" id="KW-1185">Reference proteome</keyword>
<organism evidence="1 2">
    <name type="scientific">Streptomyces rubradiris</name>
    <name type="common">Streptomyces achromogenes subsp. rubradiris</name>
    <dbReference type="NCBI Taxonomy" id="285531"/>
    <lineage>
        <taxon>Bacteria</taxon>
        <taxon>Bacillati</taxon>
        <taxon>Actinomycetota</taxon>
        <taxon>Actinomycetes</taxon>
        <taxon>Kitasatosporales</taxon>
        <taxon>Streptomycetaceae</taxon>
        <taxon>Streptomyces</taxon>
    </lineage>
</organism>
<dbReference type="RefSeq" id="WP_229926839.1">
    <property type="nucleotide sequence ID" value="NZ_BNCB01000015.1"/>
</dbReference>